<keyword evidence="2" id="KW-1185">Reference proteome</keyword>
<protein>
    <submittedName>
        <fullName evidence="3">Uncharacterized protein</fullName>
    </submittedName>
</protein>
<reference evidence="3" key="1">
    <citation type="submission" date="2022-11" db="UniProtKB">
        <authorList>
            <consortium name="WormBaseParasite"/>
        </authorList>
    </citation>
    <scope>IDENTIFICATION</scope>
</reference>
<name>A0A915DFI6_9BILA</name>
<sequence>MLIHQQERPSQGHLHRMHVQRVVEQQSTSSVSSLSSTATAIVLENSYKRKEKPATPVKSEFDTKNQVHIIHVNARDEYEHVISSQQFADILHKQKPDPKEHSASTSLITDDQQEELEGREEGDDSTDEKSAATLDMIANTPSQQSADLRRRQRNGFDSTISAKNKASELEEESLEEYFDSAFYTSLAVTNRFCTFAAFISIFACFALS</sequence>
<dbReference type="WBParaSite" id="jg18702">
    <property type="protein sequence ID" value="jg18702"/>
    <property type="gene ID" value="jg18702"/>
</dbReference>
<accession>A0A915DFI6</accession>
<feature type="compositionally biased region" description="Basic and acidic residues" evidence="1">
    <location>
        <begin position="93"/>
        <end position="102"/>
    </location>
</feature>
<proteinExistence type="predicted"/>
<organism evidence="2 3">
    <name type="scientific">Ditylenchus dipsaci</name>
    <dbReference type="NCBI Taxonomy" id="166011"/>
    <lineage>
        <taxon>Eukaryota</taxon>
        <taxon>Metazoa</taxon>
        <taxon>Ecdysozoa</taxon>
        <taxon>Nematoda</taxon>
        <taxon>Chromadorea</taxon>
        <taxon>Rhabditida</taxon>
        <taxon>Tylenchina</taxon>
        <taxon>Tylenchomorpha</taxon>
        <taxon>Sphaerularioidea</taxon>
        <taxon>Anguinidae</taxon>
        <taxon>Anguininae</taxon>
        <taxon>Ditylenchus</taxon>
    </lineage>
</organism>
<dbReference type="AlphaFoldDB" id="A0A915DFI6"/>
<evidence type="ECO:0000256" key="1">
    <source>
        <dbReference type="SAM" id="MobiDB-lite"/>
    </source>
</evidence>
<evidence type="ECO:0000313" key="3">
    <source>
        <dbReference type="WBParaSite" id="jg18702"/>
    </source>
</evidence>
<dbReference type="Proteomes" id="UP000887574">
    <property type="component" value="Unplaced"/>
</dbReference>
<evidence type="ECO:0000313" key="2">
    <source>
        <dbReference type="Proteomes" id="UP000887574"/>
    </source>
</evidence>
<feature type="compositionally biased region" description="Acidic residues" evidence="1">
    <location>
        <begin position="111"/>
        <end position="126"/>
    </location>
</feature>
<feature type="region of interest" description="Disordered" evidence="1">
    <location>
        <begin position="93"/>
        <end position="156"/>
    </location>
</feature>